<dbReference type="Gene3D" id="3.40.50.2300">
    <property type="match status" value="1"/>
</dbReference>
<dbReference type="Pfam" id="PF13450">
    <property type="entry name" value="NAD_binding_8"/>
    <property type="match status" value="1"/>
</dbReference>
<dbReference type="InterPro" id="IPR036188">
    <property type="entry name" value="FAD/NAD-bd_sf"/>
</dbReference>
<feature type="domain" description="4Fe-4S ferredoxin-type" evidence="12">
    <location>
        <begin position="108"/>
        <end position="138"/>
    </location>
</feature>
<evidence type="ECO:0000259" key="11">
    <source>
        <dbReference type="PROSITE" id="PS50110"/>
    </source>
</evidence>
<evidence type="ECO:0000313" key="14">
    <source>
        <dbReference type="Proteomes" id="UP000461162"/>
    </source>
</evidence>
<dbReference type="SUPFAM" id="SSF52172">
    <property type="entry name" value="CheY-like"/>
    <property type="match status" value="1"/>
</dbReference>
<evidence type="ECO:0000256" key="5">
    <source>
        <dbReference type="ARBA" id="ARBA00022723"/>
    </source>
</evidence>
<dbReference type="PROSITE" id="PS51379">
    <property type="entry name" value="4FE4S_FER_2"/>
    <property type="match status" value="4"/>
</dbReference>
<dbReference type="PROSITE" id="PS00198">
    <property type="entry name" value="4FE4S_FER_1"/>
    <property type="match status" value="4"/>
</dbReference>
<dbReference type="AlphaFoldDB" id="A0A7K1KIU9"/>
<feature type="domain" description="Response regulatory" evidence="11">
    <location>
        <begin position="190"/>
        <end position="305"/>
    </location>
</feature>
<dbReference type="InterPro" id="IPR011006">
    <property type="entry name" value="CheY-like_superfamily"/>
</dbReference>
<comment type="cofactor">
    <cofactor evidence="1">
        <name>FAD</name>
        <dbReference type="ChEBI" id="CHEBI:57692"/>
    </cofactor>
</comment>
<dbReference type="GO" id="GO:0000160">
    <property type="term" value="P:phosphorelay signal transduction system"/>
    <property type="evidence" value="ECO:0007669"/>
    <property type="project" value="InterPro"/>
</dbReference>
<name>A0A7K1KIU9_9BACT</name>
<dbReference type="Pfam" id="PF00072">
    <property type="entry name" value="Response_reg"/>
    <property type="match status" value="1"/>
</dbReference>
<reference evidence="13 14" key="1">
    <citation type="submission" date="2019-11" db="EMBL/GenBank/DDBJ databases">
        <title>Pseudodesulfovibrio alkaliphilus, sp. nov., an alkaliphilic sulfate-reducing bacteria from mud volcano of Taman peninsula, Russia.</title>
        <authorList>
            <person name="Frolova A."/>
            <person name="Merkel A.Y."/>
            <person name="Slobodkin A.I."/>
        </authorList>
    </citation>
    <scope>NUCLEOTIDE SEQUENCE [LARGE SCALE GENOMIC DNA]</scope>
    <source>
        <strain evidence="13 14">F-1</strain>
    </source>
</reference>
<dbReference type="SUPFAM" id="SSF54862">
    <property type="entry name" value="4Fe-4S ferredoxins"/>
    <property type="match status" value="1"/>
</dbReference>
<dbReference type="GO" id="GO:0051539">
    <property type="term" value="F:4 iron, 4 sulfur cluster binding"/>
    <property type="evidence" value="ECO:0007669"/>
    <property type="project" value="UniProtKB-KW"/>
</dbReference>
<dbReference type="Gene3D" id="3.30.70.20">
    <property type="match status" value="2"/>
</dbReference>
<accession>A0A7K1KIU9</accession>
<protein>
    <submittedName>
        <fullName evidence="13">4Fe-4S dicluster domain-containing protein</fullName>
    </submittedName>
</protein>
<keyword evidence="14" id="KW-1185">Reference proteome</keyword>
<evidence type="ECO:0000313" key="13">
    <source>
        <dbReference type="EMBL" id="MUM76018.1"/>
    </source>
</evidence>
<feature type="domain" description="4Fe-4S ferredoxin-type" evidence="12">
    <location>
        <begin position="1075"/>
        <end position="1104"/>
    </location>
</feature>
<feature type="domain" description="4Fe-4S ferredoxin-type" evidence="12">
    <location>
        <begin position="155"/>
        <end position="184"/>
    </location>
</feature>
<dbReference type="InterPro" id="IPR003953">
    <property type="entry name" value="FAD-dep_OxRdtase_2_FAD-bd"/>
</dbReference>
<evidence type="ECO:0000256" key="9">
    <source>
        <dbReference type="ARBA" id="ARBA00023014"/>
    </source>
</evidence>
<comment type="similarity">
    <text evidence="2">Belongs to the HdrA family.</text>
</comment>
<comment type="caution">
    <text evidence="10">Lacks conserved residue(s) required for the propagation of feature annotation.</text>
</comment>
<dbReference type="InterPro" id="IPR017900">
    <property type="entry name" value="4Fe4S_Fe_S_CS"/>
</dbReference>
<evidence type="ECO:0000256" key="4">
    <source>
        <dbReference type="ARBA" id="ARBA00022630"/>
    </source>
</evidence>
<dbReference type="Pfam" id="PF12838">
    <property type="entry name" value="Fer4_7"/>
    <property type="match status" value="1"/>
</dbReference>
<dbReference type="Pfam" id="PF13187">
    <property type="entry name" value="Fer4_9"/>
    <property type="match status" value="1"/>
</dbReference>
<dbReference type="GO" id="GO:0016491">
    <property type="term" value="F:oxidoreductase activity"/>
    <property type="evidence" value="ECO:0007669"/>
    <property type="project" value="UniProtKB-KW"/>
</dbReference>
<dbReference type="GO" id="GO:0046872">
    <property type="term" value="F:metal ion binding"/>
    <property type="evidence" value="ECO:0007669"/>
    <property type="project" value="UniProtKB-KW"/>
</dbReference>
<evidence type="ECO:0000256" key="1">
    <source>
        <dbReference type="ARBA" id="ARBA00001974"/>
    </source>
</evidence>
<dbReference type="PANTHER" id="PTHR43498">
    <property type="entry name" value="FERREDOXIN:COB-COM HETERODISULFIDE REDUCTASE SUBUNIT A"/>
    <property type="match status" value="1"/>
</dbReference>
<evidence type="ECO:0000256" key="6">
    <source>
        <dbReference type="ARBA" id="ARBA00022827"/>
    </source>
</evidence>
<dbReference type="RefSeq" id="WP_155931379.1">
    <property type="nucleotide sequence ID" value="NZ_WODC01000001.1"/>
</dbReference>
<keyword evidence="8" id="KW-0408">Iron</keyword>
<dbReference type="PROSITE" id="PS50110">
    <property type="entry name" value="RESPONSE_REGULATORY"/>
    <property type="match status" value="1"/>
</dbReference>
<evidence type="ECO:0000259" key="12">
    <source>
        <dbReference type="PROSITE" id="PS51379"/>
    </source>
</evidence>
<keyword evidence="4" id="KW-0285">Flavoprotein</keyword>
<evidence type="ECO:0000256" key="3">
    <source>
        <dbReference type="ARBA" id="ARBA00022485"/>
    </source>
</evidence>
<dbReference type="SUPFAM" id="SSF51971">
    <property type="entry name" value="Nucleotide-binding domain"/>
    <property type="match status" value="1"/>
</dbReference>
<proteinExistence type="inferred from homology"/>
<dbReference type="InterPro" id="IPR017896">
    <property type="entry name" value="4Fe4S_Fe-S-bd"/>
</dbReference>
<sequence>MRKQYGALVVGAGIGGIRAALDLAVTGHKVALIDRRPNHGGILSQLDHQFPSDHCGMCKMLPLMARDSSSQFCLRKGLFHDNIDIMLSTELTSLEGEPGKFFVSLNRKSPLIDPAKCVSCGLCSEVCPVRVPSEYNAGLTMRAAVHLPVPHAIPNHYVVDLENCQRCWKCHEACPTGAIDFKFEERKDFNILVVDGDQETAAVVSQSLGEENFSLRFAASGSDALDMLAADMGTGLVLAGTNLADMAADRLLARCHELRPDMPVVIMVDPGQEEQGADLVMQGAREYLIKPLFAKRFVPWLDKLYMRIMSDTVEELEVGAVVLAGGFECYTPSMDPEGGQDVWCYDHPGVLTAVEFERLMSHTGPTGGRLLRPGDNAPVRSIAWIQCVGSRDVQKGADFCSAVCCMFSIKEAVLARQAADGDLETTIFYMDMRTTGKGYQRYRNRAETEEGVRFVRSRPHSVVPDNGDGGLKIEFMTDEGELVAEHYDMVVLAAGARPPHGMERFALTTDIDLNEWGFVQTQPYAPERTSRVGVFSAGAFGEPRDISESVIQAGAAASAASRIIKVYDVLAGIGGEPEPSYPDVSREPPRTFVAVCASCPTLGQAVDLEALSARMADVHSVCRVMPVRSACTEAGWNEIREGVSEFGPNRVLIGACMPYAYIPRLKELGRTIGLNPALMDVVDIYTPTFGLDLTDDTEAQARKVKAEKDIYAALATAVARLQGADPVPPSVMVDVARSALVVGGGLAGMTASMTIADQGYGVCLVESEEELGGLAMRLHTQLDGSDPRKFMEELIGQVQKHPNIKVFKDSRVVLSRGSAGRFRSAIASPQGVFPLEHGVTVLATGGHEAKVYESGLCVHKSVMTHLGLEEGLATGAIDAGALGSVVMIQCWRAPDDDRKYCSRVCCPEMLKNVLTLKQRNPDLPVYVFYRDIMAQGFLETYYTQARKVGAIFIRYDDESRPAVTFEEDGPVVTGRDPVLGAEVRFRPDMVSLSSGLEPNDVEELLEIFGVEVDGDGFYREADFKWRPVDFLKQGIYMCGVAHSPRRMDETIASAKAAGQRALRILNAERITRETVVAQVRHSLCSLCQACVTACPYGARSLDMDAGRIAVDELLCQGCGACAAVCPNSATILRGFHDGPMMAVIDAALEEPA</sequence>
<dbReference type="SUPFAM" id="SSF51905">
    <property type="entry name" value="FAD/NAD(P)-binding domain"/>
    <property type="match status" value="1"/>
</dbReference>
<dbReference type="PANTHER" id="PTHR43498:SF1">
    <property type="entry name" value="COB--COM HETERODISULFIDE REDUCTASE IRON-SULFUR SUBUNIT A"/>
    <property type="match status" value="1"/>
</dbReference>
<comment type="caution">
    <text evidence="13">The sequence shown here is derived from an EMBL/GenBank/DDBJ whole genome shotgun (WGS) entry which is preliminary data.</text>
</comment>
<feature type="domain" description="4Fe-4S ferredoxin-type" evidence="12">
    <location>
        <begin position="1106"/>
        <end position="1135"/>
    </location>
</feature>
<keyword evidence="7" id="KW-0560">Oxidoreductase</keyword>
<dbReference type="InterPro" id="IPR039650">
    <property type="entry name" value="HdrA-like"/>
</dbReference>
<keyword evidence="3" id="KW-0004">4Fe-4S</keyword>
<dbReference type="EMBL" id="WODC01000001">
    <property type="protein sequence ID" value="MUM76018.1"/>
    <property type="molecule type" value="Genomic_DNA"/>
</dbReference>
<evidence type="ECO:0000256" key="8">
    <source>
        <dbReference type="ARBA" id="ARBA00023004"/>
    </source>
</evidence>
<keyword evidence="5" id="KW-0479">Metal-binding</keyword>
<dbReference type="InterPro" id="IPR001789">
    <property type="entry name" value="Sig_transdc_resp-reg_receiver"/>
</dbReference>
<dbReference type="SMART" id="SM00448">
    <property type="entry name" value="REC"/>
    <property type="match status" value="1"/>
</dbReference>
<organism evidence="13 14">
    <name type="scientific">Pseudodesulfovibrio alkaliphilus</name>
    <dbReference type="NCBI Taxonomy" id="2661613"/>
    <lineage>
        <taxon>Bacteria</taxon>
        <taxon>Pseudomonadati</taxon>
        <taxon>Thermodesulfobacteriota</taxon>
        <taxon>Desulfovibrionia</taxon>
        <taxon>Desulfovibrionales</taxon>
        <taxon>Desulfovibrionaceae</taxon>
    </lineage>
</organism>
<evidence type="ECO:0000256" key="7">
    <source>
        <dbReference type="ARBA" id="ARBA00023002"/>
    </source>
</evidence>
<evidence type="ECO:0000256" key="10">
    <source>
        <dbReference type="PROSITE-ProRule" id="PRU00169"/>
    </source>
</evidence>
<dbReference type="Proteomes" id="UP000461162">
    <property type="component" value="Unassembled WGS sequence"/>
</dbReference>
<dbReference type="CDD" id="cd00156">
    <property type="entry name" value="REC"/>
    <property type="match status" value="1"/>
</dbReference>
<evidence type="ECO:0000256" key="2">
    <source>
        <dbReference type="ARBA" id="ARBA00006561"/>
    </source>
</evidence>
<dbReference type="Pfam" id="PF00890">
    <property type="entry name" value="FAD_binding_2"/>
    <property type="match status" value="1"/>
</dbReference>
<gene>
    <name evidence="13" type="ORF">GKC30_00030</name>
</gene>
<keyword evidence="9" id="KW-0411">Iron-sulfur</keyword>
<dbReference type="Gene3D" id="3.50.50.60">
    <property type="entry name" value="FAD/NAD(P)-binding domain"/>
    <property type="match status" value="3"/>
</dbReference>
<keyword evidence="6" id="KW-0274">FAD</keyword>